<feature type="non-terminal residue" evidence="3">
    <location>
        <position position="1"/>
    </location>
</feature>
<dbReference type="InterPro" id="IPR032379">
    <property type="entry name" value="DUF4874"/>
</dbReference>
<name>A0A5J4S1V6_9ZZZZ</name>
<feature type="domain" description="DUF4874" evidence="2">
    <location>
        <begin position="2"/>
        <end position="163"/>
    </location>
</feature>
<organism evidence="3">
    <name type="scientific">termite gut metagenome</name>
    <dbReference type="NCBI Taxonomy" id="433724"/>
    <lineage>
        <taxon>unclassified sequences</taxon>
        <taxon>metagenomes</taxon>
        <taxon>organismal metagenomes</taxon>
    </lineage>
</organism>
<dbReference type="Pfam" id="PF16173">
    <property type="entry name" value="DUF4874"/>
    <property type="match status" value="1"/>
</dbReference>
<protein>
    <recommendedName>
        <fullName evidence="4">DUF4832 domain-containing protein</fullName>
    </recommendedName>
</protein>
<feature type="domain" description="DUF4832" evidence="1">
    <location>
        <begin position="187"/>
        <end position="392"/>
    </location>
</feature>
<sequence length="428" mass="48783">PNPERGFYKYTESHLGSSPTMLQESTLKGYRTHNITLIYRIYYLKSFRDKVLSQEALDQIDTDMITLRKSGLKCVLRFAYSSQESEPDAPLSIVLQHLDQLKPVFEKNADVIAVLQAGFIGAWGEWYYSSNNLKTSGIRATILNKMLDVLPARRMIQVRTPAYKRDYLQRPTALLRSEAFTETKAARIGHHNDCFMASPTDYGTYENIEVEKTYINNEGIYLPVGGETCPPDGVDPADCAKAENEMRKLRWSFLNEDYYKGVIDNWVTQGCMDNIIRELGYRFTLLSGTYTDKVSQEGTLNIEIKLNNAGYGCPYNPRKVELILKNTQTAQLYVAAVNEDPRFWRPQTETIVSANVGIPKDMPSGTYDLFLNLPDPEPLLYGNPDYSIRLANQNMWLAETGYNNLGQQITIGDFPSETYKGEVYFKEK</sequence>
<evidence type="ECO:0000259" key="2">
    <source>
        <dbReference type="Pfam" id="PF16173"/>
    </source>
</evidence>
<dbReference type="InterPro" id="IPR032267">
    <property type="entry name" value="DUF4832"/>
</dbReference>
<dbReference type="AlphaFoldDB" id="A0A5J4S1V6"/>
<reference evidence="3" key="1">
    <citation type="submission" date="2019-03" db="EMBL/GenBank/DDBJ databases">
        <title>Single cell metagenomics reveals metabolic interactions within the superorganism composed of flagellate Streblomastix strix and complex community of Bacteroidetes bacteria on its surface.</title>
        <authorList>
            <person name="Treitli S.C."/>
            <person name="Kolisko M."/>
            <person name="Husnik F."/>
            <person name="Keeling P."/>
            <person name="Hampl V."/>
        </authorList>
    </citation>
    <scope>NUCLEOTIDE SEQUENCE</scope>
    <source>
        <strain evidence="3">STM</strain>
    </source>
</reference>
<evidence type="ECO:0000259" key="1">
    <source>
        <dbReference type="Pfam" id="PF16116"/>
    </source>
</evidence>
<gene>
    <name evidence="3" type="ORF">EZS27_012579</name>
</gene>
<evidence type="ECO:0008006" key="4">
    <source>
        <dbReference type="Google" id="ProtNLM"/>
    </source>
</evidence>
<dbReference type="EMBL" id="SNRY01000533">
    <property type="protein sequence ID" value="KAA6339475.1"/>
    <property type="molecule type" value="Genomic_DNA"/>
</dbReference>
<evidence type="ECO:0000313" key="3">
    <source>
        <dbReference type="EMBL" id="KAA6339475.1"/>
    </source>
</evidence>
<accession>A0A5J4S1V6</accession>
<proteinExistence type="predicted"/>
<comment type="caution">
    <text evidence="3">The sequence shown here is derived from an EMBL/GenBank/DDBJ whole genome shotgun (WGS) entry which is preliminary data.</text>
</comment>
<dbReference type="Pfam" id="PF16116">
    <property type="entry name" value="DUF4832"/>
    <property type="match status" value="1"/>
</dbReference>